<reference evidence="6 7" key="1">
    <citation type="submission" date="2019-05" db="EMBL/GenBank/DDBJ databases">
        <title>We sequenced the genome of Paenibacillus hemerocallicola KCTC 33185 for further insight into its adaptation and study the phylogeny of Paenibacillus.</title>
        <authorList>
            <person name="Narsing Rao M.P."/>
        </authorList>
    </citation>
    <scope>NUCLEOTIDE SEQUENCE [LARGE SCALE GENOMIC DNA]</scope>
    <source>
        <strain evidence="6 7">KCTC 33185</strain>
    </source>
</reference>
<keyword evidence="4" id="KW-0564">Palmitate</keyword>
<dbReference type="Proteomes" id="UP000307943">
    <property type="component" value="Unassembled WGS sequence"/>
</dbReference>
<evidence type="ECO:0000256" key="4">
    <source>
        <dbReference type="ARBA" id="ARBA00023139"/>
    </source>
</evidence>
<dbReference type="PANTHER" id="PTHR43649">
    <property type="entry name" value="ARABINOSE-BINDING PROTEIN-RELATED"/>
    <property type="match status" value="1"/>
</dbReference>
<dbReference type="OrthoDB" id="9787283at2"/>
<organism evidence="6 7">
    <name type="scientific">Paenibacillus hemerocallicola</name>
    <dbReference type="NCBI Taxonomy" id="1172614"/>
    <lineage>
        <taxon>Bacteria</taxon>
        <taxon>Bacillati</taxon>
        <taxon>Bacillota</taxon>
        <taxon>Bacilli</taxon>
        <taxon>Bacillales</taxon>
        <taxon>Paenibacillaceae</taxon>
        <taxon>Paenibacillus</taxon>
    </lineage>
</organism>
<keyword evidence="7" id="KW-1185">Reference proteome</keyword>
<protein>
    <submittedName>
        <fullName evidence="6">Extracellular solute-binding protein</fullName>
    </submittedName>
</protein>
<name>A0A5C4T9S8_9BACL</name>
<dbReference type="InterPro" id="IPR050490">
    <property type="entry name" value="Bact_solute-bd_prot1"/>
</dbReference>
<gene>
    <name evidence="6" type="ORF">FE784_14750</name>
</gene>
<dbReference type="RefSeq" id="WP_139602973.1">
    <property type="nucleotide sequence ID" value="NZ_VDCQ01000018.1"/>
</dbReference>
<keyword evidence="3" id="KW-0472">Membrane</keyword>
<evidence type="ECO:0000256" key="1">
    <source>
        <dbReference type="ARBA" id="ARBA00022475"/>
    </source>
</evidence>
<comment type="caution">
    <text evidence="6">The sequence shown here is derived from an EMBL/GenBank/DDBJ whole genome shotgun (WGS) entry which is preliminary data.</text>
</comment>
<proteinExistence type="predicted"/>
<dbReference type="PANTHER" id="PTHR43649:SF33">
    <property type="entry name" value="POLYGALACTURONAN_RHAMNOGALACTURONAN-BINDING PROTEIN YTCQ"/>
    <property type="match status" value="1"/>
</dbReference>
<dbReference type="SUPFAM" id="SSF53850">
    <property type="entry name" value="Periplasmic binding protein-like II"/>
    <property type="match status" value="1"/>
</dbReference>
<evidence type="ECO:0000256" key="2">
    <source>
        <dbReference type="ARBA" id="ARBA00022729"/>
    </source>
</evidence>
<evidence type="ECO:0000256" key="5">
    <source>
        <dbReference type="ARBA" id="ARBA00023288"/>
    </source>
</evidence>
<evidence type="ECO:0000313" key="7">
    <source>
        <dbReference type="Proteomes" id="UP000307943"/>
    </source>
</evidence>
<keyword evidence="5" id="KW-0449">Lipoprotein</keyword>
<evidence type="ECO:0000313" key="6">
    <source>
        <dbReference type="EMBL" id="TNJ65476.1"/>
    </source>
</evidence>
<keyword evidence="1" id="KW-1003">Cell membrane</keyword>
<dbReference type="Gene3D" id="3.40.190.10">
    <property type="entry name" value="Periplasmic binding protein-like II"/>
    <property type="match status" value="2"/>
</dbReference>
<dbReference type="EMBL" id="VDCQ01000018">
    <property type="protein sequence ID" value="TNJ65476.1"/>
    <property type="molecule type" value="Genomic_DNA"/>
</dbReference>
<sequence length="572" mass="65561">MRRLIPEGRMVRMSWVKRMTRMKRVMGTKTFLLLGGAMVAAAAWVGYEGFEERTDDGTAGSGKYSAAQGVPGSGLYASGLPIVGEPITLRAAVRKTVTHGDFSRMQTFNDLERATNIKFEWDQIPSETYTEKKKWMFLNNELPDVFFSGLTSSDVVRYGSQGLLIPLEDLIDKYAPNIKKVFDAYPEARKASTTPDGHIYSLSFMEANDYMVYRNHLAINREWLDKLGLEVPETTDELYRVLQAFKERDPNGNGKRDEIPLASLYGGINQNFHALFNAFGVRNPDGNKLAVKDNHVRYEPVQPEYKEAIKYIHKLYAEQLIDPETFTQDAKRFMAKGGAPEIVYGAFTAFLGNVELGSLERLKRYAFVPPLTGPNGDRTWRRQDNRITPNTFSITSANKYPEATMRLIDAMNEEDTAFQLWRGPFGSHIRKEADGKIRQNPLPARETVLEAWIGEAAPYNSVPLYFTKSMMDNYVLDETSGMRNEAYKLYKPYIVPEEETYPQYLYYTVEQLQQLKVLDVDIQSYQSEMEAKWIVEGGIDEEWERYIAELHKMGLADKIRIHQDAYDAYRQF</sequence>
<dbReference type="AlphaFoldDB" id="A0A5C4T9S8"/>
<evidence type="ECO:0000256" key="3">
    <source>
        <dbReference type="ARBA" id="ARBA00023136"/>
    </source>
</evidence>
<keyword evidence="2" id="KW-0732">Signal</keyword>
<accession>A0A5C4T9S8</accession>
<dbReference type="InterPro" id="IPR006059">
    <property type="entry name" value="SBP"/>
</dbReference>
<dbReference type="Pfam" id="PF01547">
    <property type="entry name" value="SBP_bac_1"/>
    <property type="match status" value="1"/>
</dbReference>